<dbReference type="GO" id="GO:0015035">
    <property type="term" value="F:protein-disulfide reductase activity"/>
    <property type="evidence" value="ECO:0007669"/>
    <property type="project" value="InterPro"/>
</dbReference>
<dbReference type="AlphaFoldDB" id="A0A6J7GED9"/>
<reference evidence="1" key="1">
    <citation type="submission" date="2020-05" db="EMBL/GenBank/DDBJ databases">
        <authorList>
            <person name="Chiriac C."/>
            <person name="Salcher M."/>
            <person name="Ghai R."/>
            <person name="Kavagutti S V."/>
        </authorList>
    </citation>
    <scope>NUCLEOTIDE SEQUENCE</scope>
</reference>
<proteinExistence type="predicted"/>
<dbReference type="InterPro" id="IPR007263">
    <property type="entry name" value="DCC1-like"/>
</dbReference>
<name>A0A6J7GED9_9ZZZZ</name>
<gene>
    <name evidence="1" type="ORF">UFOPK3610_00481</name>
</gene>
<dbReference type="EMBL" id="CAFBMR010000011">
    <property type="protein sequence ID" value="CAB4906761.1"/>
    <property type="molecule type" value="Genomic_DNA"/>
</dbReference>
<organism evidence="1">
    <name type="scientific">freshwater metagenome</name>
    <dbReference type="NCBI Taxonomy" id="449393"/>
    <lineage>
        <taxon>unclassified sequences</taxon>
        <taxon>metagenomes</taxon>
        <taxon>ecological metagenomes</taxon>
    </lineage>
</organism>
<evidence type="ECO:0000313" key="1">
    <source>
        <dbReference type="EMBL" id="CAB4906761.1"/>
    </source>
</evidence>
<dbReference type="Pfam" id="PF04134">
    <property type="entry name" value="DCC1-like"/>
    <property type="match status" value="1"/>
</dbReference>
<accession>A0A6J7GED9</accession>
<protein>
    <submittedName>
        <fullName evidence="1">Unannotated protein</fullName>
    </submittedName>
</protein>
<sequence length="90" mass="10193">MRPRADFLAWQEADLESLGLTEHDCQTAVQWIDPSGTYAGGRAVSRALLKSPYPWKVLGALGQLPVLCQIVDRSYIWVTHNRPFLMRLLP</sequence>